<sequence length="117" mass="12365">MLRRVKAFLQLFGGPVAVLHLDVVPGVDVDFLNAARVNIFGEERKLSHLGINGIYKLPLGHTGDSDAVVPDILGGVPLDLRPGFAVAAADDQLRVAGRDIFLHLAQHGAELAVAVLG</sequence>
<accession>A0A645E7D7</accession>
<dbReference type="EMBL" id="VSSQ01043690">
    <property type="protein sequence ID" value="MPM97405.1"/>
    <property type="molecule type" value="Genomic_DNA"/>
</dbReference>
<dbReference type="AlphaFoldDB" id="A0A645E7D7"/>
<comment type="caution">
    <text evidence="1">The sequence shown here is derived from an EMBL/GenBank/DDBJ whole genome shotgun (WGS) entry which is preliminary data.</text>
</comment>
<evidence type="ECO:0000313" key="1">
    <source>
        <dbReference type="EMBL" id="MPM97405.1"/>
    </source>
</evidence>
<reference evidence="1" key="1">
    <citation type="submission" date="2019-08" db="EMBL/GenBank/DDBJ databases">
        <authorList>
            <person name="Kucharzyk K."/>
            <person name="Murdoch R.W."/>
            <person name="Higgins S."/>
            <person name="Loffler F."/>
        </authorList>
    </citation>
    <scope>NUCLEOTIDE SEQUENCE</scope>
</reference>
<name>A0A645E7D7_9ZZZZ</name>
<gene>
    <name evidence="1" type="ORF">SDC9_144578</name>
</gene>
<proteinExistence type="predicted"/>
<organism evidence="1">
    <name type="scientific">bioreactor metagenome</name>
    <dbReference type="NCBI Taxonomy" id="1076179"/>
    <lineage>
        <taxon>unclassified sequences</taxon>
        <taxon>metagenomes</taxon>
        <taxon>ecological metagenomes</taxon>
    </lineage>
</organism>
<protein>
    <submittedName>
        <fullName evidence="1">Uncharacterized protein</fullName>
    </submittedName>
</protein>